<evidence type="ECO:0000256" key="1">
    <source>
        <dbReference type="SAM" id="Phobius"/>
    </source>
</evidence>
<dbReference type="OrthoDB" id="2647024at2759"/>
<feature type="transmembrane region" description="Helical" evidence="1">
    <location>
        <begin position="52"/>
        <end position="74"/>
    </location>
</feature>
<feature type="transmembrane region" description="Helical" evidence="1">
    <location>
        <begin position="94"/>
        <end position="115"/>
    </location>
</feature>
<feature type="domain" description="DUF6533" evidence="2">
    <location>
        <begin position="21"/>
        <end position="65"/>
    </location>
</feature>
<evidence type="ECO:0000313" key="3">
    <source>
        <dbReference type="EMBL" id="KIJ14287.1"/>
    </source>
</evidence>
<gene>
    <name evidence="3" type="ORF">PAXINDRAFT_100258</name>
</gene>
<dbReference type="AlphaFoldDB" id="A0A0C9U4B2"/>
<evidence type="ECO:0000259" key="2">
    <source>
        <dbReference type="Pfam" id="PF20151"/>
    </source>
</evidence>
<dbReference type="Proteomes" id="UP000053647">
    <property type="component" value="Unassembled WGS sequence"/>
</dbReference>
<evidence type="ECO:0000313" key="4">
    <source>
        <dbReference type="Proteomes" id="UP000053647"/>
    </source>
</evidence>
<dbReference type="HOGENOM" id="CLU_035509_11_2_1"/>
<feature type="transmembrane region" description="Helical" evidence="1">
    <location>
        <begin position="122"/>
        <end position="143"/>
    </location>
</feature>
<dbReference type="Pfam" id="PF20151">
    <property type="entry name" value="DUF6533"/>
    <property type="match status" value="1"/>
</dbReference>
<organism evidence="3 4">
    <name type="scientific">Paxillus involutus ATCC 200175</name>
    <dbReference type="NCBI Taxonomy" id="664439"/>
    <lineage>
        <taxon>Eukaryota</taxon>
        <taxon>Fungi</taxon>
        <taxon>Dikarya</taxon>
        <taxon>Basidiomycota</taxon>
        <taxon>Agaricomycotina</taxon>
        <taxon>Agaricomycetes</taxon>
        <taxon>Agaricomycetidae</taxon>
        <taxon>Boletales</taxon>
        <taxon>Paxilineae</taxon>
        <taxon>Paxillaceae</taxon>
        <taxon>Paxillus</taxon>
    </lineage>
</organism>
<reference evidence="4" key="2">
    <citation type="submission" date="2015-01" db="EMBL/GenBank/DDBJ databases">
        <title>Evolutionary Origins and Diversification of the Mycorrhizal Mutualists.</title>
        <authorList>
            <consortium name="DOE Joint Genome Institute"/>
            <consortium name="Mycorrhizal Genomics Consortium"/>
            <person name="Kohler A."/>
            <person name="Kuo A."/>
            <person name="Nagy L.G."/>
            <person name="Floudas D."/>
            <person name="Copeland A."/>
            <person name="Barry K.W."/>
            <person name="Cichocki N."/>
            <person name="Veneault-Fourrey C."/>
            <person name="LaButti K."/>
            <person name="Lindquist E.A."/>
            <person name="Lipzen A."/>
            <person name="Lundell T."/>
            <person name="Morin E."/>
            <person name="Murat C."/>
            <person name="Riley R."/>
            <person name="Ohm R."/>
            <person name="Sun H."/>
            <person name="Tunlid A."/>
            <person name="Henrissat B."/>
            <person name="Grigoriev I.V."/>
            <person name="Hibbett D.S."/>
            <person name="Martin F."/>
        </authorList>
    </citation>
    <scope>NUCLEOTIDE SEQUENCE [LARGE SCALE GENOMIC DNA]</scope>
    <source>
        <strain evidence="4">ATCC 200175</strain>
    </source>
</reference>
<dbReference type="InterPro" id="IPR045340">
    <property type="entry name" value="DUF6533"/>
</dbReference>
<feature type="transmembrane region" description="Helical" evidence="1">
    <location>
        <begin position="20"/>
        <end position="40"/>
    </location>
</feature>
<keyword evidence="4" id="KW-1185">Reference proteome</keyword>
<name>A0A0C9U4B2_PAXIN</name>
<protein>
    <recommendedName>
        <fullName evidence="2">DUF6533 domain-containing protein</fullName>
    </recommendedName>
</protein>
<keyword evidence="1" id="KW-1133">Transmembrane helix</keyword>
<sequence>MEASLSPDTIAALASLQTRNYIYVSIAAFWTYGYCLKWSAEYTYVFCTPWRLFKLLYLIARYSPFFLLGFHLYLNLLPNESEGTCNFVDNICSMFTALSIISAESIFISRTWALWGRSKKILRLILVPFALILAFDIVVSVGIEQPSQIAAVPPAARGSLTGCYTLHHDNLQIIPFVLIVVFELEVLLLTCIRAIKVYRERKGGLVQIIFQHNIFYFSCGLVFSCINVVAILFLKYNYATMFQDFQIVMHSVLVTNMHLALWSRERIELDTPQVLAMTTLTQAEFVTPTTLTWA</sequence>
<keyword evidence="1" id="KW-0812">Transmembrane</keyword>
<reference evidence="3 4" key="1">
    <citation type="submission" date="2014-06" db="EMBL/GenBank/DDBJ databases">
        <authorList>
            <consortium name="DOE Joint Genome Institute"/>
            <person name="Kuo A."/>
            <person name="Kohler A."/>
            <person name="Nagy L.G."/>
            <person name="Floudas D."/>
            <person name="Copeland A."/>
            <person name="Barry K.W."/>
            <person name="Cichocki N."/>
            <person name="Veneault-Fourrey C."/>
            <person name="LaButti K."/>
            <person name="Lindquist E.A."/>
            <person name="Lipzen A."/>
            <person name="Lundell T."/>
            <person name="Morin E."/>
            <person name="Murat C."/>
            <person name="Sun H."/>
            <person name="Tunlid A."/>
            <person name="Henrissat B."/>
            <person name="Grigoriev I.V."/>
            <person name="Hibbett D.S."/>
            <person name="Martin F."/>
            <person name="Nordberg H.P."/>
            <person name="Cantor M.N."/>
            <person name="Hua S.X."/>
        </authorList>
    </citation>
    <scope>NUCLEOTIDE SEQUENCE [LARGE SCALE GENOMIC DNA]</scope>
    <source>
        <strain evidence="3 4">ATCC 200175</strain>
    </source>
</reference>
<dbReference type="EMBL" id="KN819344">
    <property type="protein sequence ID" value="KIJ14287.1"/>
    <property type="molecule type" value="Genomic_DNA"/>
</dbReference>
<accession>A0A0C9U4B2</accession>
<feature type="transmembrane region" description="Helical" evidence="1">
    <location>
        <begin position="173"/>
        <end position="192"/>
    </location>
</feature>
<keyword evidence="1" id="KW-0472">Membrane</keyword>
<proteinExistence type="predicted"/>
<feature type="transmembrane region" description="Helical" evidence="1">
    <location>
        <begin position="213"/>
        <end position="233"/>
    </location>
</feature>